<sequence>MAIFKLAISENPTIRPEKLLLGELYENLEFYDDYDPKDLRASFTEACSLVCAEILPVGNSELTIQGYGLEWKEYRKYLDNIFPEILDAISDLKNNKPTKLVFYDMGSERGIKFFQGGNGSTTNIVYSKCYSLTSDKYIGVDEVIDRKNLIDQIVSLVGTFVKFSESYYPSVYADFLYPYLREYDLGTVIEGAEAGAIGPWGVR</sequence>
<gene>
    <name evidence="1" type="ORF">NCTC10207_02176</name>
</gene>
<dbReference type="RefSeq" id="WP_126500647.1">
    <property type="nucleotide sequence ID" value="NZ_LR134479.1"/>
</dbReference>
<name>A0A7Z9D7J0_9MICC</name>
<organism evidence="1 2">
    <name type="scientific">Rothia aeria</name>
    <dbReference type="NCBI Taxonomy" id="172042"/>
    <lineage>
        <taxon>Bacteria</taxon>
        <taxon>Bacillati</taxon>
        <taxon>Actinomycetota</taxon>
        <taxon>Actinomycetes</taxon>
        <taxon>Micrococcales</taxon>
        <taxon>Micrococcaceae</taxon>
        <taxon>Rothia</taxon>
    </lineage>
</organism>
<accession>A0A7Z9D7J0</accession>
<dbReference type="AlphaFoldDB" id="A0A7Z9D7J0"/>
<proteinExistence type="predicted"/>
<evidence type="ECO:0000313" key="2">
    <source>
        <dbReference type="Proteomes" id="UP000282386"/>
    </source>
</evidence>
<evidence type="ECO:0000313" key="1">
    <source>
        <dbReference type="EMBL" id="VEI24628.1"/>
    </source>
</evidence>
<dbReference type="EMBL" id="LR134479">
    <property type="protein sequence ID" value="VEI24628.1"/>
    <property type="molecule type" value="Genomic_DNA"/>
</dbReference>
<reference evidence="1 2" key="1">
    <citation type="submission" date="2018-12" db="EMBL/GenBank/DDBJ databases">
        <authorList>
            <consortium name="Pathogen Informatics"/>
        </authorList>
    </citation>
    <scope>NUCLEOTIDE SEQUENCE [LARGE SCALE GENOMIC DNA]</scope>
    <source>
        <strain evidence="1 2">NCTC10207</strain>
    </source>
</reference>
<dbReference type="Proteomes" id="UP000282386">
    <property type="component" value="Chromosome"/>
</dbReference>
<protein>
    <submittedName>
        <fullName evidence="1">Uncharacterized protein</fullName>
    </submittedName>
</protein>